<dbReference type="EMBL" id="BONY01000103">
    <property type="protein sequence ID" value="GIH10691.1"/>
    <property type="molecule type" value="Genomic_DNA"/>
</dbReference>
<proteinExistence type="predicted"/>
<dbReference type="AlphaFoldDB" id="A0A8J3VM05"/>
<dbReference type="RefSeq" id="WP_203914409.1">
    <property type="nucleotide sequence ID" value="NZ_BONY01000103.1"/>
</dbReference>
<protein>
    <submittedName>
        <fullName evidence="1">Uncharacterized protein</fullName>
    </submittedName>
</protein>
<reference evidence="1" key="1">
    <citation type="submission" date="2021-01" db="EMBL/GenBank/DDBJ databases">
        <title>Whole genome shotgun sequence of Rhizocola hellebori NBRC 109834.</title>
        <authorList>
            <person name="Komaki H."/>
            <person name="Tamura T."/>
        </authorList>
    </citation>
    <scope>NUCLEOTIDE SEQUENCE</scope>
    <source>
        <strain evidence="1">NBRC 109834</strain>
    </source>
</reference>
<organism evidence="1 2">
    <name type="scientific">Rhizocola hellebori</name>
    <dbReference type="NCBI Taxonomy" id="1392758"/>
    <lineage>
        <taxon>Bacteria</taxon>
        <taxon>Bacillati</taxon>
        <taxon>Actinomycetota</taxon>
        <taxon>Actinomycetes</taxon>
        <taxon>Micromonosporales</taxon>
        <taxon>Micromonosporaceae</taxon>
        <taxon>Rhizocola</taxon>
    </lineage>
</organism>
<sequence length="146" mass="16588">MSASKLRLVVSNPVAEQPCSCRTWGLLGRITRDLILCDFMDWARLLHQVQLKLLARGEYVAICELLARCPGRGRARRVMTELCAWANCARVTLELSPSSHWGSDVERLTNFYAPLGFEPNTESDEHFCVQEAMIRYPVKGRGHVRL</sequence>
<name>A0A8J3VM05_9ACTN</name>
<gene>
    <name evidence="1" type="ORF">Rhe02_87580</name>
</gene>
<keyword evidence="2" id="KW-1185">Reference proteome</keyword>
<accession>A0A8J3VM05</accession>
<evidence type="ECO:0000313" key="2">
    <source>
        <dbReference type="Proteomes" id="UP000612899"/>
    </source>
</evidence>
<evidence type="ECO:0000313" key="1">
    <source>
        <dbReference type="EMBL" id="GIH10691.1"/>
    </source>
</evidence>
<comment type="caution">
    <text evidence="1">The sequence shown here is derived from an EMBL/GenBank/DDBJ whole genome shotgun (WGS) entry which is preliminary data.</text>
</comment>
<dbReference type="Proteomes" id="UP000612899">
    <property type="component" value="Unassembled WGS sequence"/>
</dbReference>